<sequence length="268" mass="31973">MARTRMSQEEYERVCEFVRMIKETDEETNHRGIYLQYTTAIKHYHSGSLNLVGLRNQITTIFKNCDVLLTAFDRVLKDLDTDSRRDETTFVDPKNLKRIKEFLKSLRGEREGLRVGFIEAFVRYKQHQDVKTLKEEVDLMLRDYPNLKEEFRRILLDHGLIQVEKRDEITREEEDEMFKDDMYFHAIESAIKYAAAEDDKKPEVGVYGAVRRFYKQQRRGLPRGFEKDPKLAVRRILPDLQWKYNALLKNRGRSLEKVRKVNESLVVF</sequence>
<accession>A0ABM0WB64</accession>
<protein>
    <submittedName>
        <fullName evidence="2">Uncharacterized protein LOC104748520</fullName>
    </submittedName>
</protein>
<dbReference type="InterPro" id="IPR003822">
    <property type="entry name" value="PAH"/>
</dbReference>
<dbReference type="GeneID" id="104748520"/>
<gene>
    <name evidence="2" type="primary">LOC104748520</name>
</gene>
<reference evidence="2" key="2">
    <citation type="submission" date="2025-08" db="UniProtKB">
        <authorList>
            <consortium name="RefSeq"/>
        </authorList>
    </citation>
    <scope>IDENTIFICATION</scope>
    <source>
        <tissue evidence="2">Leaf</tissue>
    </source>
</reference>
<keyword evidence="1" id="KW-1185">Reference proteome</keyword>
<dbReference type="RefSeq" id="XP_010468450.1">
    <property type="nucleotide sequence ID" value="XM_010470148.1"/>
</dbReference>
<organism evidence="1 2">
    <name type="scientific">Camelina sativa</name>
    <name type="common">False flax</name>
    <name type="synonym">Myagrum sativum</name>
    <dbReference type="NCBI Taxonomy" id="90675"/>
    <lineage>
        <taxon>Eukaryota</taxon>
        <taxon>Viridiplantae</taxon>
        <taxon>Streptophyta</taxon>
        <taxon>Embryophyta</taxon>
        <taxon>Tracheophyta</taxon>
        <taxon>Spermatophyta</taxon>
        <taxon>Magnoliopsida</taxon>
        <taxon>eudicotyledons</taxon>
        <taxon>Gunneridae</taxon>
        <taxon>Pentapetalae</taxon>
        <taxon>rosids</taxon>
        <taxon>malvids</taxon>
        <taxon>Brassicales</taxon>
        <taxon>Brassicaceae</taxon>
        <taxon>Camelineae</taxon>
        <taxon>Camelina</taxon>
    </lineage>
</organism>
<dbReference type="Proteomes" id="UP000694864">
    <property type="component" value="Chromosome 15"/>
</dbReference>
<dbReference type="Pfam" id="PF02671">
    <property type="entry name" value="PAH"/>
    <property type="match status" value="1"/>
</dbReference>
<evidence type="ECO:0000313" key="2">
    <source>
        <dbReference type="RefSeq" id="XP_010468450.1"/>
    </source>
</evidence>
<reference evidence="1" key="1">
    <citation type="journal article" date="2014" name="Nat. Commun.">
        <title>The emerging biofuel crop Camelina sativa retains a highly undifferentiated hexaploid genome structure.</title>
        <authorList>
            <person name="Kagale S."/>
            <person name="Koh C."/>
            <person name="Nixon J."/>
            <person name="Bollina V."/>
            <person name="Clarke W.E."/>
            <person name="Tuteja R."/>
            <person name="Spillane C."/>
            <person name="Robinson S.J."/>
            <person name="Links M.G."/>
            <person name="Clarke C."/>
            <person name="Higgins E.E."/>
            <person name="Huebert T."/>
            <person name="Sharpe A.G."/>
            <person name="Parkin I.A."/>
        </authorList>
    </citation>
    <scope>NUCLEOTIDE SEQUENCE [LARGE SCALE GENOMIC DNA]</scope>
    <source>
        <strain evidence="1">cv. DH55</strain>
    </source>
</reference>
<proteinExistence type="predicted"/>
<name>A0ABM0WB64_CAMSA</name>
<evidence type="ECO:0000313" key="1">
    <source>
        <dbReference type="Proteomes" id="UP000694864"/>
    </source>
</evidence>